<dbReference type="InterPro" id="IPR003859">
    <property type="entry name" value="Galactosyl_T"/>
</dbReference>
<proteinExistence type="predicted"/>
<evidence type="ECO:0000313" key="4">
    <source>
        <dbReference type="EMBL" id="GBP88076.1"/>
    </source>
</evidence>
<dbReference type="InterPro" id="IPR027995">
    <property type="entry name" value="Galactosyl_T_N"/>
</dbReference>
<name>A0A4C1ZHU2_EUMVA</name>
<dbReference type="AlphaFoldDB" id="A0A4C1ZHU2"/>
<dbReference type="Pfam" id="PF13733">
    <property type="entry name" value="Glyco_transf_7N"/>
    <property type="match status" value="1"/>
</dbReference>
<dbReference type="PANTHER" id="PTHR19300">
    <property type="entry name" value="BETA-1,4-GALACTOSYLTRANSFERASE"/>
    <property type="match status" value="1"/>
</dbReference>
<accession>A0A4C1ZHU2</accession>
<protein>
    <submittedName>
        <fullName evidence="4">Beta-1,4-N-acetylgalactosaminyltransferase bre-4</fullName>
    </submittedName>
</protein>
<sequence length="502" mass="55846">MEPEGKHRNSIMKQRILAVFGLVEIILRCTLTMNHFQGLMMQLEGSDNGAGSLEAPSSDPESQSWSKSISGPFQQAQIWLGYIFTAALEYYPRPFAPLASRRKSLCPLETGRGGADALMGGAGAGAAGGGRAARALRLLLLAVLTLAALEYLFGSILEASPIRTYLYAYPYNSTPPTVRDHKLTPNSMKRIHPSTATGVHAAEFGRNTSLNTSEAVSSNSNVTSMAGNVTSHNSTSQGVTSQNVPSYESSTPLLITKIMESLRYLVTTESELKDNATKLPLCPEMPPDLGPIEANKTEIELDVVERRFPEVRRGGRYRPRACAARHRVAIIVPYRDRQQHLAIFLNHMHPFLMKQQIDYGIFIIEQQVSLRVIQNWFKRFEFGNFDVVYERRFGRPVMDKVDAILEKVEQDRSISSYEIAEELRLYYKRVLTPLKKAGYAKKFDTGVPHELTERNEGTGFAREFLPGLVPGSPIVSGRDKFPYRESEALGSIAATKFATRHA</sequence>
<dbReference type="SUPFAM" id="SSF53448">
    <property type="entry name" value="Nucleotide-diphospho-sugar transferases"/>
    <property type="match status" value="1"/>
</dbReference>
<gene>
    <name evidence="4" type="primary">bre-4</name>
    <name evidence="4" type="ORF">EVAR_58490_1</name>
</gene>
<dbReference type="OrthoDB" id="7481565at2759"/>
<dbReference type="Gene3D" id="3.90.550.10">
    <property type="entry name" value="Spore Coat Polysaccharide Biosynthesis Protein SpsA, Chain A"/>
    <property type="match status" value="1"/>
</dbReference>
<keyword evidence="2" id="KW-1133">Transmembrane helix</keyword>
<organism evidence="4 5">
    <name type="scientific">Eumeta variegata</name>
    <name type="common">Bagworm moth</name>
    <name type="synonym">Eumeta japonica</name>
    <dbReference type="NCBI Taxonomy" id="151549"/>
    <lineage>
        <taxon>Eukaryota</taxon>
        <taxon>Metazoa</taxon>
        <taxon>Ecdysozoa</taxon>
        <taxon>Arthropoda</taxon>
        <taxon>Hexapoda</taxon>
        <taxon>Insecta</taxon>
        <taxon>Pterygota</taxon>
        <taxon>Neoptera</taxon>
        <taxon>Endopterygota</taxon>
        <taxon>Lepidoptera</taxon>
        <taxon>Glossata</taxon>
        <taxon>Ditrysia</taxon>
        <taxon>Tineoidea</taxon>
        <taxon>Psychidae</taxon>
        <taxon>Oiketicinae</taxon>
        <taxon>Eumeta</taxon>
    </lineage>
</organism>
<comment type="caution">
    <text evidence="4">The sequence shown here is derived from an EMBL/GenBank/DDBJ whole genome shotgun (WGS) entry which is preliminary data.</text>
</comment>
<dbReference type="GO" id="GO:0033842">
    <property type="term" value="F:N-acetyl-beta-glucosaminyl-derivative 4-beta-N-acetylgalactosaminyltransferase activity"/>
    <property type="evidence" value="ECO:0007669"/>
    <property type="project" value="TreeGrafter"/>
</dbReference>
<dbReference type="Proteomes" id="UP000299102">
    <property type="component" value="Unassembled WGS sequence"/>
</dbReference>
<keyword evidence="5" id="KW-1185">Reference proteome</keyword>
<keyword evidence="2" id="KW-0472">Membrane</keyword>
<evidence type="ECO:0000259" key="3">
    <source>
        <dbReference type="Pfam" id="PF13733"/>
    </source>
</evidence>
<dbReference type="GO" id="GO:0008378">
    <property type="term" value="F:galactosyltransferase activity"/>
    <property type="evidence" value="ECO:0007669"/>
    <property type="project" value="TreeGrafter"/>
</dbReference>
<feature type="compositionally biased region" description="Polar residues" evidence="1">
    <location>
        <begin position="59"/>
        <end position="68"/>
    </location>
</feature>
<dbReference type="PANTHER" id="PTHR19300:SF57">
    <property type="entry name" value="BETA-1,4-N-ACETYLGALACTOSAMINYLTRANSFERASE"/>
    <property type="match status" value="1"/>
</dbReference>
<dbReference type="GO" id="GO:0005975">
    <property type="term" value="P:carbohydrate metabolic process"/>
    <property type="evidence" value="ECO:0007669"/>
    <property type="project" value="InterPro"/>
</dbReference>
<dbReference type="GO" id="GO:0016020">
    <property type="term" value="C:membrane"/>
    <property type="evidence" value="ECO:0007669"/>
    <property type="project" value="GOC"/>
</dbReference>
<evidence type="ECO:0000256" key="2">
    <source>
        <dbReference type="SAM" id="Phobius"/>
    </source>
</evidence>
<evidence type="ECO:0000313" key="5">
    <source>
        <dbReference type="Proteomes" id="UP000299102"/>
    </source>
</evidence>
<dbReference type="GO" id="GO:0006688">
    <property type="term" value="P:glycosphingolipid biosynthetic process"/>
    <property type="evidence" value="ECO:0007669"/>
    <property type="project" value="TreeGrafter"/>
</dbReference>
<reference evidence="4 5" key="1">
    <citation type="journal article" date="2019" name="Commun. Biol.">
        <title>The bagworm genome reveals a unique fibroin gene that provides high tensile strength.</title>
        <authorList>
            <person name="Kono N."/>
            <person name="Nakamura H."/>
            <person name="Ohtoshi R."/>
            <person name="Tomita M."/>
            <person name="Numata K."/>
            <person name="Arakawa K."/>
        </authorList>
    </citation>
    <scope>NUCLEOTIDE SEQUENCE [LARGE SCALE GENOMIC DNA]</scope>
</reference>
<keyword evidence="4" id="KW-0808">Transferase</keyword>
<keyword evidence="2" id="KW-0812">Transmembrane</keyword>
<feature type="domain" description="Galactosyltransferase N-terminal" evidence="3">
    <location>
        <begin position="282"/>
        <end position="406"/>
    </location>
</feature>
<feature type="region of interest" description="Disordered" evidence="1">
    <location>
        <begin position="47"/>
        <end position="68"/>
    </location>
</feature>
<dbReference type="InterPro" id="IPR029044">
    <property type="entry name" value="Nucleotide-diphossugar_trans"/>
</dbReference>
<dbReference type="GO" id="GO:0005794">
    <property type="term" value="C:Golgi apparatus"/>
    <property type="evidence" value="ECO:0007669"/>
    <property type="project" value="TreeGrafter"/>
</dbReference>
<feature type="transmembrane region" description="Helical" evidence="2">
    <location>
        <begin position="138"/>
        <end position="157"/>
    </location>
</feature>
<dbReference type="EMBL" id="BGZK01001904">
    <property type="protein sequence ID" value="GBP88076.1"/>
    <property type="molecule type" value="Genomic_DNA"/>
</dbReference>
<dbReference type="STRING" id="151549.A0A4C1ZHU2"/>
<evidence type="ECO:0000256" key="1">
    <source>
        <dbReference type="SAM" id="MobiDB-lite"/>
    </source>
</evidence>